<sequence length="131" mass="14078">MLYERVAPTAMTGRSQLSTPLPLYLSASSVHAPPGPPNIIFSVCCVYFACDLAVFTDSNCSRSALASLFLSPGGGPRDPSVFQRYVTFDHSYVSSGGSGSASFIDTRGRTCARIPISMCRLYMPQNVIDLL</sequence>
<comment type="caution">
    <text evidence="1">The sequence shown here is derived from an EMBL/GenBank/DDBJ whole genome shotgun (WGS) entry which is preliminary data.</text>
</comment>
<dbReference type="Proteomes" id="UP001627154">
    <property type="component" value="Unassembled WGS sequence"/>
</dbReference>
<name>A0ABD2W0X5_9HYME</name>
<evidence type="ECO:0000313" key="2">
    <source>
        <dbReference type="Proteomes" id="UP001627154"/>
    </source>
</evidence>
<accession>A0ABD2W0X5</accession>
<dbReference type="AlphaFoldDB" id="A0ABD2W0X5"/>
<protein>
    <submittedName>
        <fullName evidence="1">Uncharacterized protein</fullName>
    </submittedName>
</protein>
<gene>
    <name evidence="1" type="ORF">TKK_017899</name>
</gene>
<proteinExistence type="predicted"/>
<keyword evidence="2" id="KW-1185">Reference proteome</keyword>
<dbReference type="EMBL" id="JBJJXI010000145">
    <property type="protein sequence ID" value="KAL3386705.1"/>
    <property type="molecule type" value="Genomic_DNA"/>
</dbReference>
<reference evidence="1 2" key="1">
    <citation type="journal article" date="2024" name="bioRxiv">
        <title>A reference genome for Trichogramma kaykai: A tiny desert-dwelling parasitoid wasp with competing sex-ratio distorters.</title>
        <authorList>
            <person name="Culotta J."/>
            <person name="Lindsey A.R."/>
        </authorList>
    </citation>
    <scope>NUCLEOTIDE SEQUENCE [LARGE SCALE GENOMIC DNA]</scope>
    <source>
        <strain evidence="1 2">KSX58</strain>
    </source>
</reference>
<evidence type="ECO:0000313" key="1">
    <source>
        <dbReference type="EMBL" id="KAL3386705.1"/>
    </source>
</evidence>
<organism evidence="1 2">
    <name type="scientific">Trichogramma kaykai</name>
    <dbReference type="NCBI Taxonomy" id="54128"/>
    <lineage>
        <taxon>Eukaryota</taxon>
        <taxon>Metazoa</taxon>
        <taxon>Ecdysozoa</taxon>
        <taxon>Arthropoda</taxon>
        <taxon>Hexapoda</taxon>
        <taxon>Insecta</taxon>
        <taxon>Pterygota</taxon>
        <taxon>Neoptera</taxon>
        <taxon>Endopterygota</taxon>
        <taxon>Hymenoptera</taxon>
        <taxon>Apocrita</taxon>
        <taxon>Proctotrupomorpha</taxon>
        <taxon>Chalcidoidea</taxon>
        <taxon>Trichogrammatidae</taxon>
        <taxon>Trichogramma</taxon>
    </lineage>
</organism>